<dbReference type="AlphaFoldDB" id="A0A8T3CS38"/>
<sequence>MNICSRIALLVVLEFWLSCEKTAILQGGFLLAEKLCSGGKLCTVRKEEWGSVGGSVLQAVTEVCGKGHGASSEQILWRKKIICALWSKLLETEERRDIDVTWRENPFFSLQNVLPQINRTVLFELVKSMGFSWTYVELLLSLPPAGLCSELASLVKHITTDSTKEDAQLLMDVWWGLWKGTGRQDQALDLAFAAHYFSSAHPCSTTTTCCVPSILFSALEEMKDCILSSGLCHFALSSVLNTLYTSFLLDHENETLATVVDSWGKRGLNSLLPSSFSEGFGEELNLSFNSITQSQSESSFGLAVSAVARIALQDPEAALYRCCHMAVMNLGAGTVLARILQQLPGLTSQRPRGSEEKSGVRENLLCSALQEAVWGKLSTPQEEKQFLSFLAMLMHLKSVTEDSREEGLSLLSPEMVVRTFVLPYLSPSSAHTCSLELCLQVLLSAFKQDSHANSGHWVMGCSPFPLLIVLSQLLNDSYSCWEQPAEGAHNVSIEAKDLLISALTVLGELVGREVAAAPAAWSRALSWLHSKLETLDWTVHFHLKSVLGGHFKNEVPCSLLSVCNLSDHEWTGIRLSQYGQGTGLLAWAECCSVSDVGETMLSSLALDQNSPDQVTMFSKGLLVAMAQTLPWCTMEEWGRLLHAVRELLESGRLYVPYSLEYVEFLPLLDLRPFACELRLSVLLLRVLQLLCGASCEDWLPARGWMHVGHLYAGAVRETLGFLKEKLPLAPSAPPSSPKSNVSGAGKEGLFVLTQLFCHVMHVHVMLPSGAEPLFLCALEILTLCQSLLKAHPDSSSTHDLINTRHFLKTITDNLVCAERRAALHQKIAQL</sequence>
<evidence type="ECO:0000313" key="3">
    <source>
        <dbReference type="Proteomes" id="UP000829720"/>
    </source>
</evidence>
<dbReference type="PANTHER" id="PTHR15571:SF2">
    <property type="entry name" value="GEM-ASSOCIATED PROTEIN 4"/>
    <property type="match status" value="1"/>
</dbReference>
<dbReference type="Proteomes" id="UP000829720">
    <property type="component" value="Unassembled WGS sequence"/>
</dbReference>
<organism evidence="2 3">
    <name type="scientific">Albula goreensis</name>
    <dbReference type="NCBI Taxonomy" id="1534307"/>
    <lineage>
        <taxon>Eukaryota</taxon>
        <taxon>Metazoa</taxon>
        <taxon>Chordata</taxon>
        <taxon>Craniata</taxon>
        <taxon>Vertebrata</taxon>
        <taxon>Euteleostomi</taxon>
        <taxon>Actinopterygii</taxon>
        <taxon>Neopterygii</taxon>
        <taxon>Teleostei</taxon>
        <taxon>Albuliformes</taxon>
        <taxon>Albulidae</taxon>
        <taxon>Albula</taxon>
    </lineage>
</organism>
<protein>
    <recommendedName>
        <fullName evidence="4">Gem-associated protein 4</fullName>
    </recommendedName>
</protein>
<comment type="caution">
    <text evidence="2">The sequence shown here is derived from an EMBL/GenBank/DDBJ whole genome shotgun (WGS) entry which is preliminary data.</text>
</comment>
<accession>A0A8T3CS38</accession>
<evidence type="ECO:0000313" key="2">
    <source>
        <dbReference type="EMBL" id="KAI1886610.1"/>
    </source>
</evidence>
<dbReference type="GO" id="GO:0032797">
    <property type="term" value="C:SMN complex"/>
    <property type="evidence" value="ECO:0007669"/>
    <property type="project" value="InterPro"/>
</dbReference>
<proteinExistence type="predicted"/>
<evidence type="ECO:0000256" key="1">
    <source>
        <dbReference type="SAM" id="SignalP"/>
    </source>
</evidence>
<reference evidence="2" key="1">
    <citation type="submission" date="2021-01" db="EMBL/GenBank/DDBJ databases">
        <authorList>
            <person name="Zahm M."/>
            <person name="Roques C."/>
            <person name="Cabau C."/>
            <person name="Klopp C."/>
            <person name="Donnadieu C."/>
            <person name="Jouanno E."/>
            <person name="Lampietro C."/>
            <person name="Louis A."/>
            <person name="Herpin A."/>
            <person name="Echchiki A."/>
            <person name="Berthelot C."/>
            <person name="Parey E."/>
            <person name="Roest-Crollius H."/>
            <person name="Braasch I."/>
            <person name="Postlethwait J."/>
            <person name="Bobe J."/>
            <person name="Montfort J."/>
            <person name="Bouchez O."/>
            <person name="Begum T."/>
            <person name="Mejri S."/>
            <person name="Adams A."/>
            <person name="Chen W.-J."/>
            <person name="Guiguen Y."/>
        </authorList>
    </citation>
    <scope>NUCLEOTIDE SEQUENCE</scope>
    <source>
        <tissue evidence="2">Blood</tissue>
    </source>
</reference>
<dbReference type="PANTHER" id="PTHR15571">
    <property type="entry name" value="GEM-ASSOCIATED PROTEIN 4"/>
    <property type="match status" value="1"/>
</dbReference>
<name>A0A8T3CS38_9TELE</name>
<feature type="signal peptide" evidence="1">
    <location>
        <begin position="1"/>
        <end position="19"/>
    </location>
</feature>
<evidence type="ECO:0008006" key="4">
    <source>
        <dbReference type="Google" id="ProtNLM"/>
    </source>
</evidence>
<dbReference type="GO" id="GO:0006364">
    <property type="term" value="P:rRNA processing"/>
    <property type="evidence" value="ECO:0007669"/>
    <property type="project" value="InterPro"/>
</dbReference>
<dbReference type="EMBL" id="JAERUA010000019">
    <property type="protein sequence ID" value="KAI1886610.1"/>
    <property type="molecule type" value="Genomic_DNA"/>
</dbReference>
<gene>
    <name evidence="2" type="ORF">AGOR_G00197580</name>
</gene>
<dbReference type="GO" id="GO:0000387">
    <property type="term" value="P:spliceosomal snRNP assembly"/>
    <property type="evidence" value="ECO:0007669"/>
    <property type="project" value="InterPro"/>
</dbReference>
<keyword evidence="3" id="KW-1185">Reference proteome</keyword>
<dbReference type="OrthoDB" id="9875414at2759"/>
<feature type="chain" id="PRO_5035717228" description="Gem-associated protein 4" evidence="1">
    <location>
        <begin position="20"/>
        <end position="830"/>
    </location>
</feature>
<keyword evidence="1" id="KW-0732">Signal</keyword>
<dbReference type="InterPro" id="IPR033265">
    <property type="entry name" value="GEMIN4"/>
</dbReference>